<keyword evidence="5" id="KW-1185">Reference proteome</keyword>
<evidence type="ECO:0000256" key="1">
    <source>
        <dbReference type="SAM" id="MobiDB-lite"/>
    </source>
</evidence>
<dbReference type="Proteomes" id="UP000654913">
    <property type="component" value="Chromosome 5"/>
</dbReference>
<dbReference type="EMBL" id="AP024447">
    <property type="protein sequence ID" value="BCS25706.1"/>
    <property type="molecule type" value="Genomic_DNA"/>
</dbReference>
<feature type="chain" id="PRO_5031175275" evidence="3">
    <location>
        <begin position="22"/>
        <end position="466"/>
    </location>
</feature>
<dbReference type="RefSeq" id="XP_041557900.1">
    <property type="nucleotide sequence ID" value="XM_041705412.1"/>
</dbReference>
<evidence type="ECO:0000313" key="5">
    <source>
        <dbReference type="Proteomes" id="UP000654913"/>
    </source>
</evidence>
<name>A0A7R8ANR7_9EURO</name>
<protein>
    <submittedName>
        <fullName evidence="4">Uncharacterized protein</fullName>
    </submittedName>
</protein>
<keyword evidence="2" id="KW-0812">Transmembrane</keyword>
<reference evidence="4" key="1">
    <citation type="submission" date="2021-01" db="EMBL/GenBank/DDBJ databases">
        <authorList>
            <consortium name="Aspergillus puulaauensis MK2 genome sequencing consortium"/>
            <person name="Kazuki M."/>
            <person name="Futagami T."/>
        </authorList>
    </citation>
    <scope>NUCLEOTIDE SEQUENCE</scope>
    <source>
        <strain evidence="4">MK2</strain>
    </source>
</reference>
<proteinExistence type="predicted"/>
<evidence type="ECO:0000313" key="4">
    <source>
        <dbReference type="EMBL" id="BCS25706.1"/>
    </source>
</evidence>
<organism evidence="4 5">
    <name type="scientific">Aspergillus puulaauensis</name>
    <dbReference type="NCBI Taxonomy" id="1220207"/>
    <lineage>
        <taxon>Eukaryota</taxon>
        <taxon>Fungi</taxon>
        <taxon>Dikarya</taxon>
        <taxon>Ascomycota</taxon>
        <taxon>Pezizomycotina</taxon>
        <taxon>Eurotiomycetes</taxon>
        <taxon>Eurotiomycetidae</taxon>
        <taxon>Eurotiales</taxon>
        <taxon>Aspergillaceae</taxon>
        <taxon>Aspergillus</taxon>
    </lineage>
</organism>
<keyword evidence="3" id="KW-0732">Signal</keyword>
<feature type="signal peptide" evidence="3">
    <location>
        <begin position="1"/>
        <end position="21"/>
    </location>
</feature>
<feature type="transmembrane region" description="Helical" evidence="2">
    <location>
        <begin position="398"/>
        <end position="419"/>
    </location>
</feature>
<dbReference type="GeneID" id="64975711"/>
<sequence length="466" mass="50141">MITDMITLAVLLLGALPIVHARECLTNETAPIYAVSHSLTLTSPDQLIPLEDCETLIGDIEIDISFSGSIVLNSVTNFTGQLVSFPDGYNTGLEAIEMRNLRTIQVIRLNRIQGLRSIQMPRLEEVSGKLDFSQEAEDAWMDFSALRSFLMSSMTGTWTNVSFPSLEKVTSSLVIFTAPSTDIVNDRAAVDIDLPALVSVRDLVVEGRIRSLSTPKLERLGKTEEDARPLEVSQGGLLVVSNHTDMSGVFLPSLETLHGRVDLVGHIPTIDLYGLKSTDAAITVNASSPVEIYSAIEQAGDIALRGDLAVVNFTNLTRAANLDINSGIEAHCSASLIHAYRNINYPNEPSFCDAESLALAGKTVYTGSNAQSPSPTPLSTPTPYYNPLPSRSGRLSSVAEAVIAIAVIAAVGCLIGIFLRWRYNMKKFKAAATSTTTTPAVVGGPDTDVLPRHSADDPPPQYSKEP</sequence>
<dbReference type="OrthoDB" id="536881at2759"/>
<feature type="compositionally biased region" description="Pro residues" evidence="1">
    <location>
        <begin position="457"/>
        <end position="466"/>
    </location>
</feature>
<keyword evidence="2" id="KW-0472">Membrane</keyword>
<gene>
    <name evidence="4" type="ORF">APUU_50417S</name>
</gene>
<dbReference type="KEGG" id="apuu:APUU_50417S"/>
<keyword evidence="2" id="KW-1133">Transmembrane helix</keyword>
<feature type="region of interest" description="Disordered" evidence="1">
    <location>
        <begin position="434"/>
        <end position="466"/>
    </location>
</feature>
<dbReference type="AlphaFoldDB" id="A0A7R8ANR7"/>
<accession>A0A7R8ANR7</accession>
<evidence type="ECO:0000256" key="3">
    <source>
        <dbReference type="SAM" id="SignalP"/>
    </source>
</evidence>
<reference evidence="4" key="2">
    <citation type="submission" date="2021-02" db="EMBL/GenBank/DDBJ databases">
        <title>Aspergillus puulaauensis MK2 genome sequence.</title>
        <authorList>
            <person name="Futagami T."/>
            <person name="Mori K."/>
            <person name="Kadooka C."/>
            <person name="Tanaka T."/>
        </authorList>
    </citation>
    <scope>NUCLEOTIDE SEQUENCE</scope>
    <source>
        <strain evidence="4">MK2</strain>
    </source>
</reference>
<evidence type="ECO:0000256" key="2">
    <source>
        <dbReference type="SAM" id="Phobius"/>
    </source>
</evidence>